<protein>
    <submittedName>
        <fullName evidence="1">Uncharacterized protein</fullName>
    </submittedName>
</protein>
<dbReference type="Proteomes" id="UP001239111">
    <property type="component" value="Chromosome 4"/>
</dbReference>
<evidence type="ECO:0000313" key="1">
    <source>
        <dbReference type="EMBL" id="KAJ8666947.1"/>
    </source>
</evidence>
<evidence type="ECO:0000313" key="2">
    <source>
        <dbReference type="Proteomes" id="UP001239111"/>
    </source>
</evidence>
<organism evidence="1 2">
    <name type="scientific">Eretmocerus hayati</name>
    <dbReference type="NCBI Taxonomy" id="131215"/>
    <lineage>
        <taxon>Eukaryota</taxon>
        <taxon>Metazoa</taxon>
        <taxon>Ecdysozoa</taxon>
        <taxon>Arthropoda</taxon>
        <taxon>Hexapoda</taxon>
        <taxon>Insecta</taxon>
        <taxon>Pterygota</taxon>
        <taxon>Neoptera</taxon>
        <taxon>Endopterygota</taxon>
        <taxon>Hymenoptera</taxon>
        <taxon>Apocrita</taxon>
        <taxon>Proctotrupomorpha</taxon>
        <taxon>Chalcidoidea</taxon>
        <taxon>Aphelinidae</taxon>
        <taxon>Aphelininae</taxon>
        <taxon>Eretmocerus</taxon>
    </lineage>
</organism>
<keyword evidence="2" id="KW-1185">Reference proteome</keyword>
<sequence length="336" mass="37452">MEELVDPNLNADAYRNLSSASQQVDDRHLEVVLVYKDESLLVAASNMVDRCWFGTIWYYNDPAKYDHYKYTAAMRTESGVRVADYLGQHDKFVVGEDSGLIRIFEANFNAETQSHELACTAFSCQHDDSLTAISVFKDDANFVSSGMDSCIKVWDAAEMIATSSFHQAQTDIVTCVETQPNSNSVFVSTSMDCEALLWDVRKFKPALGLWKKSGVGLTSVSWKFNDENIVAIGGIDGSIAIIDIRNLGANPLHESIEFPRGVHKLLFSCNNPNQLAGCCDSTEVKVFDTSDNCKTILNDDSHDDFVRGLAWHKSDLITCSWDNTVLRHPITYPSKT</sequence>
<name>A0ACC2N718_9HYME</name>
<accession>A0ACC2N718</accession>
<gene>
    <name evidence="1" type="ORF">QAD02_008609</name>
</gene>
<proteinExistence type="predicted"/>
<comment type="caution">
    <text evidence="1">The sequence shown here is derived from an EMBL/GenBank/DDBJ whole genome shotgun (WGS) entry which is preliminary data.</text>
</comment>
<reference evidence="1" key="1">
    <citation type="submission" date="2023-04" db="EMBL/GenBank/DDBJ databases">
        <title>A chromosome-level genome assembly of the parasitoid wasp Eretmocerus hayati.</title>
        <authorList>
            <person name="Zhong Y."/>
            <person name="Liu S."/>
            <person name="Liu Y."/>
        </authorList>
    </citation>
    <scope>NUCLEOTIDE SEQUENCE</scope>
    <source>
        <strain evidence="1">ZJU_SS_LIU_2023</strain>
    </source>
</reference>
<dbReference type="EMBL" id="CM056744">
    <property type="protein sequence ID" value="KAJ8666947.1"/>
    <property type="molecule type" value="Genomic_DNA"/>
</dbReference>